<dbReference type="OrthoDB" id="2077978at2"/>
<evidence type="ECO:0000313" key="4">
    <source>
        <dbReference type="EMBL" id="RTR26086.1"/>
    </source>
</evidence>
<reference evidence="4 5" key="1">
    <citation type="submission" date="2018-12" db="EMBL/GenBank/DDBJ databases">
        <authorList>
            <person name="Yu L."/>
        </authorList>
    </citation>
    <scope>NUCLEOTIDE SEQUENCE [LARGE SCALE GENOMIC DNA]</scope>
    <source>
        <strain evidence="4 5">HAW-EB5</strain>
    </source>
</reference>
<gene>
    <name evidence="4" type="ORF">EKG39_22510</name>
</gene>
<dbReference type="InterPro" id="IPR028229">
    <property type="entry name" value="Integrase_rpt"/>
</dbReference>
<evidence type="ECO:0000313" key="5">
    <source>
        <dbReference type="Proteomes" id="UP000282060"/>
    </source>
</evidence>
<dbReference type="GO" id="GO:0006310">
    <property type="term" value="P:DNA recombination"/>
    <property type="evidence" value="ECO:0007669"/>
    <property type="project" value="UniProtKB-KW"/>
</dbReference>
<dbReference type="RefSeq" id="WP_126508216.1">
    <property type="nucleotide sequence ID" value="NZ_RXNV01000024.1"/>
</dbReference>
<feature type="coiled-coil region" evidence="2">
    <location>
        <begin position="1219"/>
        <end position="1246"/>
    </location>
</feature>
<keyword evidence="1" id="KW-0233">DNA recombination</keyword>
<keyword evidence="5" id="KW-1185">Reference proteome</keyword>
<evidence type="ECO:0000256" key="1">
    <source>
        <dbReference type="ARBA" id="ARBA00023172"/>
    </source>
</evidence>
<accession>A0A3S0I6S3</accession>
<dbReference type="Gene3D" id="1.10.443.10">
    <property type="entry name" value="Intergrase catalytic core"/>
    <property type="match status" value="1"/>
</dbReference>
<dbReference type="GO" id="GO:0003677">
    <property type="term" value="F:DNA binding"/>
    <property type="evidence" value="ECO:0007669"/>
    <property type="project" value="InterPro"/>
</dbReference>
<feature type="region of interest" description="Disordered" evidence="3">
    <location>
        <begin position="809"/>
        <end position="829"/>
    </location>
</feature>
<dbReference type="InterPro" id="IPR011010">
    <property type="entry name" value="DNA_brk_join_enz"/>
</dbReference>
<dbReference type="GO" id="GO:0015074">
    <property type="term" value="P:DNA integration"/>
    <property type="evidence" value="ECO:0007669"/>
    <property type="project" value="InterPro"/>
</dbReference>
<protein>
    <submittedName>
        <fullName evidence="4">Integrase</fullName>
    </submittedName>
</protein>
<dbReference type="EMBL" id="RXNV01000024">
    <property type="protein sequence ID" value="RTR26086.1"/>
    <property type="molecule type" value="Genomic_DNA"/>
</dbReference>
<dbReference type="Pfam" id="PF14882">
    <property type="entry name" value="INT_rpt"/>
    <property type="match status" value="8"/>
</dbReference>
<organism evidence="4 5">
    <name type="scientific">Shewanella atlantica</name>
    <dbReference type="NCBI Taxonomy" id="271099"/>
    <lineage>
        <taxon>Bacteria</taxon>
        <taxon>Pseudomonadati</taxon>
        <taxon>Pseudomonadota</taxon>
        <taxon>Gammaproteobacteria</taxon>
        <taxon>Alteromonadales</taxon>
        <taxon>Shewanellaceae</taxon>
        <taxon>Shewanella</taxon>
    </lineage>
</organism>
<name>A0A3S0I6S3_9GAMM</name>
<proteinExistence type="predicted"/>
<dbReference type="Proteomes" id="UP000282060">
    <property type="component" value="Unassembled WGS sequence"/>
</dbReference>
<dbReference type="InterPro" id="IPR024965">
    <property type="entry name" value="Putative_integrase"/>
</dbReference>
<evidence type="ECO:0000256" key="3">
    <source>
        <dbReference type="SAM" id="MobiDB-lite"/>
    </source>
</evidence>
<sequence length="1442" mass="163368">AAYKSDWVDWYSFFGTTAPEGKYPTLAEASAAAIKLLNSKGVELTSINYHKRFKADPRLPSQPHIVYKSNWVDWYSFLGSNKYPTLAEASEATIKLLNSEGVELSGLNYRKHYKADPRLRSDPYYTYKNDWVDWYSFFGTTEPNKYPTLAEASEAAIKLLNSKGVELIGPNYRKNYKADPRLPSQPYIVYKSDWVGWYSFFGTTEPDKYPTLAEASEAAIKLLNSKGVELIGPNYRKNYKADPRLPLGPNVTYKNDWVGWYSFFGTTAPEGKYPTLAEASAAAIRLLNSIGVELSGSNYEKHYKADPKLRAAPGTVYESDWVDWYSFLGTTAPEEKYPTLAEASAAAIKLLNSIGVELTGPNYQKHCRADPRLPVSPHTFYKSDWVDGSHYLNPLNYYHSPQEAYDAAINIVGIREKLSLARYEGVRITDSRLPAKPHIFYRLGSWQQFIACRFYLSIDECAKAALKVVPEGCRTVNGYAENYKKDPRLPSRPDNIYSAWESWTVFYEGRNAKPYTIEKCIEIANENALWDVESYEVFRKKIDSRLVSHQTLTSKTGNDFRGSLGIEYFTLEEVKGYCQKNRIATMPEYKDHAKKHPRLKVSLTPKSLPSYTNFNDVKWQREEGQELEDLGLERWCTIYRDYRNDTPELGAAAKIAIVGFFAFFGHFFIKNKEIGSLFSKAITAPDLNQFLDSDKVHPSKKTAYLTHIYAFLTFAFNRSCTAEDEDESSALVVLEGYKMPYVELFSKVSNNKKTTSNQTVKPALPYGYIVKARDALVPERAQNFSDLRFAHTLNESDWFEVSEEVYNQEKDTAEGEKQGDPDCIVRPRSVTGRSKGRSGVYSTIYEMWCPARAMALYFLITHPHRGQQICWMDSGETDKYRLNYNQNAPQDNQFEWVKNTSPLRKKSLNKRDTGIFWKTGRQNEFGMFTNTNKTGQPFTSVYFPLELSKWLVKLRDWQEKYNSISEPTSWGALTFNTANKPSERVLNQRGATSFLFRLPKPSQLKGGLTEGSPITPDALVPALAKLLRHIEDENLPLTYVQKGIVRSYYTKHAMRVSLITAYVVHGDVPLEVMVKIVGHATILMTLHYTKIEQGEIKRTLDNAEKKALQNHAKQVEDAILQGKINSIKSELIISESSVLHTSDYPLASLQFTDYGICPMAFNGCDSGGTEVNANGKEVPAQVKPGWLGEKNCFRCKHFVTGSAFIAGLAAKGNEIASAKLRLSQVIQDLESECDQLMQDASTLEGLGEKSAAARKLSDKKLIERDIESKTSLLDLYMCDIFAIYKLIQQSIELLSNTENTKGTKGVPLLLNNPGLSIAIDEVDEYQVLNEVCQNREVFVSGMADHDNLKRAQMLDRMLRKNGMEPALFELPPAVQLKVGNQMTNLMLERLRGDWNGVNALIKGLKPLNFIESQNNSKEMSLADELKMTIPPVRRNRIEFMEG</sequence>
<evidence type="ECO:0000256" key="2">
    <source>
        <dbReference type="SAM" id="Coils"/>
    </source>
</evidence>
<dbReference type="SUPFAM" id="SSF56349">
    <property type="entry name" value="DNA breaking-rejoining enzymes"/>
    <property type="match status" value="1"/>
</dbReference>
<feature type="non-terminal residue" evidence="4">
    <location>
        <position position="1"/>
    </location>
</feature>
<dbReference type="InterPro" id="IPR013762">
    <property type="entry name" value="Integrase-like_cat_sf"/>
</dbReference>
<dbReference type="Pfam" id="PF13009">
    <property type="entry name" value="Integrase_2"/>
    <property type="match status" value="1"/>
</dbReference>
<comment type="caution">
    <text evidence="4">The sequence shown here is derived from an EMBL/GenBank/DDBJ whole genome shotgun (WGS) entry which is preliminary data.</text>
</comment>
<feature type="compositionally biased region" description="Basic and acidic residues" evidence="3">
    <location>
        <begin position="809"/>
        <end position="825"/>
    </location>
</feature>
<keyword evidence="2" id="KW-0175">Coiled coil</keyword>